<evidence type="ECO:0000313" key="2">
    <source>
        <dbReference type="EMBL" id="GHD40307.1"/>
    </source>
</evidence>
<reference evidence="2" key="2">
    <citation type="submission" date="2020-09" db="EMBL/GenBank/DDBJ databases">
        <authorList>
            <person name="Sun Q."/>
            <person name="Kim S."/>
        </authorList>
    </citation>
    <scope>NUCLEOTIDE SEQUENCE</scope>
    <source>
        <strain evidence="2">KCTC 42651</strain>
    </source>
</reference>
<dbReference type="AlphaFoldDB" id="A0A918XPB5"/>
<keyword evidence="1" id="KW-0472">Membrane</keyword>
<feature type="transmembrane region" description="Helical" evidence="1">
    <location>
        <begin position="47"/>
        <end position="68"/>
    </location>
</feature>
<dbReference type="EMBL" id="BMZS01000001">
    <property type="protein sequence ID" value="GHD40307.1"/>
    <property type="molecule type" value="Genomic_DNA"/>
</dbReference>
<sequence>MRTYWWASPGWVSLLLMVPICVIVAAMPRSTYLEFEQARQFFTGDQLLLALAGLLAFSAGCGVVGYVSRSAQRQRIRSSPPSRILHSHYRRAMLVIGLIAFSGNFALVLPVLADPGLVFAFLSGKASVFALLKERTLQVPGITSVSNLAALFAALYALKSKIADRPLDWFDHTFAAMVFLAVLMRAVINSERLAIIEVVLPIGIVWFGTVGLRWRAWLSLAPILGIVGIIALFAATEYVRSWTYYRYYYDSYTDFVLSRIWGYYLTALNNGAGLTALYPPTFDGTYTMHWFYRFPLFPWVEVEEATFWEYAFRYATEEFNNTSGVFAPMQDFGSVFGILMWFFLGVLSGRIYDGYTQGKFQYMLLHPTWMIGVYEILRLFYWGSSKYFPTLIFTVALIVFMVRHRAVATAPITARSAHPLAPVAVRGGRTRT</sequence>
<evidence type="ECO:0008006" key="4">
    <source>
        <dbReference type="Google" id="ProtNLM"/>
    </source>
</evidence>
<feature type="transmembrane region" description="Helical" evidence="1">
    <location>
        <begin position="195"/>
        <end position="214"/>
    </location>
</feature>
<keyword evidence="3" id="KW-1185">Reference proteome</keyword>
<feature type="transmembrane region" description="Helical" evidence="1">
    <location>
        <begin position="387"/>
        <end position="406"/>
    </location>
</feature>
<feature type="transmembrane region" description="Helical" evidence="1">
    <location>
        <begin position="7"/>
        <end position="27"/>
    </location>
</feature>
<feature type="transmembrane region" description="Helical" evidence="1">
    <location>
        <begin position="89"/>
        <end position="109"/>
    </location>
</feature>
<feature type="transmembrane region" description="Helical" evidence="1">
    <location>
        <begin position="332"/>
        <end position="352"/>
    </location>
</feature>
<proteinExistence type="predicted"/>
<reference evidence="2" key="1">
    <citation type="journal article" date="2014" name="Int. J. Syst. Evol. Microbiol.">
        <title>Complete genome sequence of Corynebacterium casei LMG S-19264T (=DSM 44701T), isolated from a smear-ripened cheese.</title>
        <authorList>
            <consortium name="US DOE Joint Genome Institute (JGI-PGF)"/>
            <person name="Walter F."/>
            <person name="Albersmeier A."/>
            <person name="Kalinowski J."/>
            <person name="Ruckert C."/>
        </authorList>
    </citation>
    <scope>NUCLEOTIDE SEQUENCE</scope>
    <source>
        <strain evidence="2">KCTC 42651</strain>
    </source>
</reference>
<organism evidence="2 3">
    <name type="scientific">Thalassobaculum fulvum</name>
    <dbReference type="NCBI Taxonomy" id="1633335"/>
    <lineage>
        <taxon>Bacteria</taxon>
        <taxon>Pseudomonadati</taxon>
        <taxon>Pseudomonadota</taxon>
        <taxon>Alphaproteobacteria</taxon>
        <taxon>Rhodospirillales</taxon>
        <taxon>Thalassobaculaceae</taxon>
        <taxon>Thalassobaculum</taxon>
    </lineage>
</organism>
<keyword evidence="1" id="KW-1133">Transmembrane helix</keyword>
<dbReference type="Proteomes" id="UP000630353">
    <property type="component" value="Unassembled WGS sequence"/>
</dbReference>
<dbReference type="RefSeq" id="WP_189987180.1">
    <property type="nucleotide sequence ID" value="NZ_BMZS01000001.1"/>
</dbReference>
<gene>
    <name evidence="2" type="ORF">GCM10017083_03450</name>
</gene>
<accession>A0A918XPB5</accession>
<name>A0A918XPB5_9PROT</name>
<feature type="transmembrane region" description="Helical" evidence="1">
    <location>
        <begin position="260"/>
        <end position="278"/>
    </location>
</feature>
<feature type="transmembrane region" description="Helical" evidence="1">
    <location>
        <begin position="220"/>
        <end position="239"/>
    </location>
</feature>
<evidence type="ECO:0000313" key="3">
    <source>
        <dbReference type="Proteomes" id="UP000630353"/>
    </source>
</evidence>
<feature type="transmembrane region" description="Helical" evidence="1">
    <location>
        <begin position="139"/>
        <end position="157"/>
    </location>
</feature>
<comment type="caution">
    <text evidence="2">The sequence shown here is derived from an EMBL/GenBank/DDBJ whole genome shotgun (WGS) entry which is preliminary data.</text>
</comment>
<keyword evidence="1" id="KW-0812">Transmembrane</keyword>
<evidence type="ECO:0000256" key="1">
    <source>
        <dbReference type="SAM" id="Phobius"/>
    </source>
</evidence>
<protein>
    <recommendedName>
        <fullName evidence="4">Oligosaccharide repeat unit polymerase</fullName>
    </recommendedName>
</protein>
<feature type="transmembrane region" description="Helical" evidence="1">
    <location>
        <begin position="364"/>
        <end position="381"/>
    </location>
</feature>